<name>A0AAV2ICN6_LYMST</name>
<sequence length="610" mass="64777">MAEKKDSLRDLLFDVHDGYGAASTGPTNIDGNGAMKTESSFHKLSSAYSTAGMGDLSLLNVITMSPDMSAAASSSFSPHQFPAPITPPQAKGQGLISSPTYSMSGHHPLTYSSVGLCVSSHQSSVNPYSSMPASEPTMSVNVQYRPHRPASTPTNDCNLQNQNNVMDLKTLVQNNPQSVFQTNNPSLTSPKSLLRLHSMPSNLPAVTKKLSTSLHFSSLSSQKFMYKLSKIPAFDSSHDMQCHNPVLISSSVSGSMTPLATQDLNAVYSTAPMMSSHCADLSPVASSVLLPGVAVYQGLCQASVSPCFTGTCQNESLTSKSLSTSSTTRHTSVNSCNSPLVSDIGSEDTHCSAPQQSFAQSYASLTPWTSKLTAPGFVPLPVPAADAMPIPLENTESGTMLSVPPTDLEMPSRTLHSRTLPIYSRLQPGMTPPDTCTKQKNGVVRGPSQIQKINAKSLPNKEHRFKRTADALQKSGLWEVAMKTGSLIKRNQEIQRELEQFRSDALAFLKSVIKNPQDRDTIKNVLNNALTTNGGPHNTTSVMTVVVSAAAAAAAASVKLDSCGSTDGSISGSGSVVDSLLNSSNVSEASSDTNFLHPDCSVTPIRMEMN</sequence>
<comment type="caution">
    <text evidence="1">The sequence shown here is derived from an EMBL/GenBank/DDBJ whole genome shotgun (WGS) entry which is preliminary data.</text>
</comment>
<dbReference type="GO" id="GO:0045892">
    <property type="term" value="P:negative regulation of DNA-templated transcription"/>
    <property type="evidence" value="ECO:0007669"/>
    <property type="project" value="InterPro"/>
</dbReference>
<accession>A0AAV2ICN6</accession>
<proteinExistence type="predicted"/>
<dbReference type="PANTHER" id="PTHR34648:SF1">
    <property type="entry name" value="CLOCK-INTERACTING PACEMAKER"/>
    <property type="match status" value="1"/>
</dbReference>
<reference evidence="1 2" key="1">
    <citation type="submission" date="2024-04" db="EMBL/GenBank/DDBJ databases">
        <authorList>
            <consortium name="Genoscope - CEA"/>
            <person name="William W."/>
        </authorList>
    </citation>
    <scope>NUCLEOTIDE SEQUENCE [LARGE SCALE GENOMIC DNA]</scope>
</reference>
<organism evidence="1 2">
    <name type="scientific">Lymnaea stagnalis</name>
    <name type="common">Great pond snail</name>
    <name type="synonym">Helix stagnalis</name>
    <dbReference type="NCBI Taxonomy" id="6523"/>
    <lineage>
        <taxon>Eukaryota</taxon>
        <taxon>Metazoa</taxon>
        <taxon>Spiralia</taxon>
        <taxon>Lophotrochozoa</taxon>
        <taxon>Mollusca</taxon>
        <taxon>Gastropoda</taxon>
        <taxon>Heterobranchia</taxon>
        <taxon>Euthyneura</taxon>
        <taxon>Panpulmonata</taxon>
        <taxon>Hygrophila</taxon>
        <taxon>Lymnaeoidea</taxon>
        <taxon>Lymnaeidae</taxon>
        <taxon>Lymnaea</taxon>
    </lineage>
</organism>
<gene>
    <name evidence="1" type="ORF">GSLYS_00017097001</name>
</gene>
<evidence type="ECO:0008006" key="3">
    <source>
        <dbReference type="Google" id="ProtNLM"/>
    </source>
</evidence>
<dbReference type="Proteomes" id="UP001497497">
    <property type="component" value="Unassembled WGS sequence"/>
</dbReference>
<keyword evidence="2" id="KW-1185">Reference proteome</keyword>
<protein>
    <recommendedName>
        <fullName evidence="3">BHLH domain-containing protein</fullName>
    </recommendedName>
</protein>
<dbReference type="EMBL" id="CAXITT010000559">
    <property type="protein sequence ID" value="CAL1543563.1"/>
    <property type="molecule type" value="Genomic_DNA"/>
</dbReference>
<dbReference type="InterPro" id="IPR031602">
    <property type="entry name" value="CIPC"/>
</dbReference>
<dbReference type="GO" id="GO:0042754">
    <property type="term" value="P:negative regulation of circadian rhythm"/>
    <property type="evidence" value="ECO:0007669"/>
    <property type="project" value="InterPro"/>
</dbReference>
<dbReference type="PANTHER" id="PTHR34648">
    <property type="entry name" value="CLOCK-INTERACTING PACEMAKER"/>
    <property type="match status" value="1"/>
</dbReference>
<evidence type="ECO:0000313" key="1">
    <source>
        <dbReference type="EMBL" id="CAL1543563.1"/>
    </source>
</evidence>
<dbReference type="Pfam" id="PF15800">
    <property type="entry name" value="CiPC"/>
    <property type="match status" value="1"/>
</dbReference>
<dbReference type="AlphaFoldDB" id="A0AAV2ICN6"/>
<dbReference type="GO" id="GO:0005634">
    <property type="term" value="C:nucleus"/>
    <property type="evidence" value="ECO:0007669"/>
    <property type="project" value="TreeGrafter"/>
</dbReference>
<evidence type="ECO:0000313" key="2">
    <source>
        <dbReference type="Proteomes" id="UP001497497"/>
    </source>
</evidence>